<feature type="non-terminal residue" evidence="4">
    <location>
        <position position="1"/>
    </location>
</feature>
<gene>
    <name evidence="4" type="ORF">KI387_001495</name>
</gene>
<dbReference type="Pfam" id="PF12999">
    <property type="entry name" value="PRKCSH-like"/>
    <property type="match status" value="1"/>
</dbReference>
<name>A0AA38GX89_TAXCH</name>
<evidence type="ECO:0000259" key="3">
    <source>
        <dbReference type="Pfam" id="PF12999"/>
    </source>
</evidence>
<evidence type="ECO:0000313" key="5">
    <source>
        <dbReference type="Proteomes" id="UP000824469"/>
    </source>
</evidence>
<dbReference type="OMA" id="SKIIMCK"/>
<dbReference type="PANTHER" id="PTHR12630:SF1">
    <property type="entry name" value="GLUCOSIDASE 2 SUBUNIT BETA"/>
    <property type="match status" value="1"/>
</dbReference>
<dbReference type="EMBL" id="JAHRHJ020000001">
    <property type="protein sequence ID" value="KAH9329387.1"/>
    <property type="molecule type" value="Genomic_DNA"/>
</dbReference>
<dbReference type="Proteomes" id="UP000824469">
    <property type="component" value="Unassembled WGS sequence"/>
</dbReference>
<dbReference type="PANTHER" id="PTHR12630">
    <property type="entry name" value="N-LINKED OLIGOSACCHARIDE PROCESSING"/>
    <property type="match status" value="1"/>
</dbReference>
<keyword evidence="1" id="KW-1015">Disulfide bond</keyword>
<proteinExistence type="predicted"/>
<dbReference type="AlphaFoldDB" id="A0AA38GX89"/>
<evidence type="ECO:0000256" key="2">
    <source>
        <dbReference type="SAM" id="SignalP"/>
    </source>
</evidence>
<dbReference type="InterPro" id="IPR039794">
    <property type="entry name" value="Gtb1-like"/>
</dbReference>
<feature type="domain" description="Glucosidase II beta subunit N-terminal" evidence="3">
    <location>
        <begin position="31"/>
        <end position="164"/>
    </location>
</feature>
<dbReference type="InterPro" id="IPR036055">
    <property type="entry name" value="LDL_receptor-like_sf"/>
</dbReference>
<evidence type="ECO:0000256" key="1">
    <source>
        <dbReference type="ARBA" id="ARBA00023157"/>
    </source>
</evidence>
<keyword evidence="2" id="KW-0732">Signal</keyword>
<reference evidence="4 5" key="1">
    <citation type="journal article" date="2021" name="Nat. Plants">
        <title>The Taxus genome provides insights into paclitaxel biosynthesis.</title>
        <authorList>
            <person name="Xiong X."/>
            <person name="Gou J."/>
            <person name="Liao Q."/>
            <person name="Li Y."/>
            <person name="Zhou Q."/>
            <person name="Bi G."/>
            <person name="Li C."/>
            <person name="Du R."/>
            <person name="Wang X."/>
            <person name="Sun T."/>
            <person name="Guo L."/>
            <person name="Liang H."/>
            <person name="Lu P."/>
            <person name="Wu Y."/>
            <person name="Zhang Z."/>
            <person name="Ro D.K."/>
            <person name="Shang Y."/>
            <person name="Huang S."/>
            <person name="Yan J."/>
        </authorList>
    </citation>
    <scope>NUCLEOTIDE SEQUENCE [LARGE SCALE GENOMIC DNA]</scope>
    <source>
        <strain evidence="4">Ta-2019</strain>
    </source>
</reference>
<feature type="signal peptide" evidence="2">
    <location>
        <begin position="1"/>
        <end position="24"/>
    </location>
</feature>
<protein>
    <recommendedName>
        <fullName evidence="3">Glucosidase II beta subunit N-terminal domain-containing protein</fullName>
    </recommendedName>
</protein>
<comment type="caution">
    <text evidence="4">The sequence shown here is derived from an EMBL/GenBank/DDBJ whole genome shotgun (WGS) entry which is preliminary data.</text>
</comment>
<dbReference type="GO" id="GO:0006491">
    <property type="term" value="P:N-glycan processing"/>
    <property type="evidence" value="ECO:0007669"/>
    <property type="project" value="TreeGrafter"/>
</dbReference>
<accession>A0AA38GX89</accession>
<dbReference type="SUPFAM" id="SSF57424">
    <property type="entry name" value="LDL receptor-like module"/>
    <property type="match status" value="1"/>
</dbReference>
<dbReference type="InterPro" id="IPR028146">
    <property type="entry name" value="PRKCSH_N"/>
</dbReference>
<organism evidence="4 5">
    <name type="scientific">Taxus chinensis</name>
    <name type="common">Chinese yew</name>
    <name type="synonym">Taxus wallichiana var. chinensis</name>
    <dbReference type="NCBI Taxonomy" id="29808"/>
    <lineage>
        <taxon>Eukaryota</taxon>
        <taxon>Viridiplantae</taxon>
        <taxon>Streptophyta</taxon>
        <taxon>Embryophyta</taxon>
        <taxon>Tracheophyta</taxon>
        <taxon>Spermatophyta</taxon>
        <taxon>Pinopsida</taxon>
        <taxon>Pinidae</taxon>
        <taxon>Conifers II</taxon>
        <taxon>Cupressales</taxon>
        <taxon>Taxaceae</taxon>
        <taxon>Taxus</taxon>
    </lineage>
</organism>
<dbReference type="GO" id="GO:0017177">
    <property type="term" value="C:glucosidase II complex"/>
    <property type="evidence" value="ECO:0007669"/>
    <property type="project" value="TreeGrafter"/>
</dbReference>
<keyword evidence="5" id="KW-1185">Reference proteome</keyword>
<sequence length="188" mass="21166">MYTQALALLLLLLLLGLFTFSGHSFSFYEPKMLGIDPQDKEYFESKIIMCKDGSKTFSRDRLNDDFCDCADGTDEPGTPACPEGKFYCTNTGHKPIRLFSSQVNDGVCDCCDGSDEYYKRQRCPNTCTKAGHAIAEKRTDKLSSYGDTFTLRKGSREHVKQKLLAEEADLSSLKQDEKEIKGIIQKLK</sequence>
<evidence type="ECO:0000313" key="4">
    <source>
        <dbReference type="EMBL" id="KAH9329387.1"/>
    </source>
</evidence>
<feature type="chain" id="PRO_5041216160" description="Glucosidase II beta subunit N-terminal domain-containing protein" evidence="2">
    <location>
        <begin position="25"/>
        <end position="188"/>
    </location>
</feature>
<dbReference type="Gene3D" id="4.10.400.10">
    <property type="entry name" value="Low-density Lipoprotein Receptor"/>
    <property type="match status" value="1"/>
</dbReference>